<dbReference type="SUPFAM" id="SSF46955">
    <property type="entry name" value="Putative DNA-binding domain"/>
    <property type="match status" value="1"/>
</dbReference>
<organism evidence="4 5">
    <name type="scientific">Lacticaseibacillus brantae DSM 23927</name>
    <dbReference type="NCBI Taxonomy" id="1423727"/>
    <lineage>
        <taxon>Bacteria</taxon>
        <taxon>Bacillati</taxon>
        <taxon>Bacillota</taxon>
        <taxon>Bacilli</taxon>
        <taxon>Lactobacillales</taxon>
        <taxon>Lactobacillaceae</taxon>
        <taxon>Lacticaseibacillus</taxon>
    </lineage>
</organism>
<dbReference type="STRING" id="1423727.FC34_GL001077"/>
<evidence type="ECO:0000313" key="5">
    <source>
        <dbReference type="Proteomes" id="UP000051672"/>
    </source>
</evidence>
<dbReference type="Gene3D" id="1.10.1660.10">
    <property type="match status" value="1"/>
</dbReference>
<dbReference type="PATRIC" id="fig|1423727.3.peg.1090"/>
<feature type="domain" description="HTH merR-type" evidence="3">
    <location>
        <begin position="1"/>
        <end position="68"/>
    </location>
</feature>
<evidence type="ECO:0000256" key="1">
    <source>
        <dbReference type="ARBA" id="ARBA00023125"/>
    </source>
</evidence>
<dbReference type="GO" id="GO:0003677">
    <property type="term" value="F:DNA binding"/>
    <property type="evidence" value="ECO:0007669"/>
    <property type="project" value="UniProtKB-KW"/>
</dbReference>
<keyword evidence="1" id="KW-0238">DNA-binding</keyword>
<dbReference type="InterPro" id="IPR047057">
    <property type="entry name" value="MerR_fam"/>
</dbReference>
<keyword evidence="5" id="KW-1185">Reference proteome</keyword>
<proteinExistence type="predicted"/>
<evidence type="ECO:0000313" key="4">
    <source>
        <dbReference type="EMBL" id="KRM72093.1"/>
    </source>
</evidence>
<sequence>MNITELAAKLDVAPSKLRYYEQIGLISASRQTNGNRNYDRQQSEQARRIILFRRAGVSIAELKQLFADNMDDDTALKMLAEAKERISAQMQQLDETMAFLEYKTQWHRAQRQKAVSPN</sequence>
<accession>A0A0R2AXN2</accession>
<gene>
    <name evidence="4" type="ORF">FC34_GL001077</name>
</gene>
<dbReference type="PROSITE" id="PS50937">
    <property type="entry name" value="HTH_MERR_2"/>
    <property type="match status" value="1"/>
</dbReference>
<evidence type="ECO:0000256" key="2">
    <source>
        <dbReference type="SAM" id="Coils"/>
    </source>
</evidence>
<dbReference type="EMBL" id="AYZQ01000002">
    <property type="protein sequence ID" value="KRM72093.1"/>
    <property type="molecule type" value="Genomic_DNA"/>
</dbReference>
<protein>
    <recommendedName>
        <fullName evidence="3">HTH merR-type domain-containing protein</fullName>
    </recommendedName>
</protein>
<feature type="coiled-coil region" evidence="2">
    <location>
        <begin position="76"/>
        <end position="103"/>
    </location>
</feature>
<evidence type="ECO:0000259" key="3">
    <source>
        <dbReference type="PROSITE" id="PS50937"/>
    </source>
</evidence>
<dbReference type="Proteomes" id="UP000051672">
    <property type="component" value="Unassembled WGS sequence"/>
</dbReference>
<name>A0A0R2AXN2_9LACO</name>
<dbReference type="SMART" id="SM00422">
    <property type="entry name" value="HTH_MERR"/>
    <property type="match status" value="1"/>
</dbReference>
<comment type="caution">
    <text evidence="4">The sequence shown here is derived from an EMBL/GenBank/DDBJ whole genome shotgun (WGS) entry which is preliminary data.</text>
</comment>
<dbReference type="OrthoDB" id="9814833at2"/>
<keyword evidence="2" id="KW-0175">Coiled coil</keyword>
<dbReference type="Pfam" id="PF13411">
    <property type="entry name" value="MerR_1"/>
    <property type="match status" value="1"/>
</dbReference>
<dbReference type="RefSeq" id="WP_057894366.1">
    <property type="nucleotide sequence ID" value="NZ_AYZQ01000002.1"/>
</dbReference>
<dbReference type="GO" id="GO:0003700">
    <property type="term" value="F:DNA-binding transcription factor activity"/>
    <property type="evidence" value="ECO:0007669"/>
    <property type="project" value="InterPro"/>
</dbReference>
<dbReference type="InterPro" id="IPR009061">
    <property type="entry name" value="DNA-bd_dom_put_sf"/>
</dbReference>
<reference evidence="4 5" key="1">
    <citation type="journal article" date="2015" name="Genome Announc.">
        <title>Expanding the biotechnology potential of lactobacilli through comparative genomics of 213 strains and associated genera.</title>
        <authorList>
            <person name="Sun Z."/>
            <person name="Harris H.M."/>
            <person name="McCann A."/>
            <person name="Guo C."/>
            <person name="Argimon S."/>
            <person name="Zhang W."/>
            <person name="Yang X."/>
            <person name="Jeffery I.B."/>
            <person name="Cooney J.C."/>
            <person name="Kagawa T.F."/>
            <person name="Liu W."/>
            <person name="Song Y."/>
            <person name="Salvetti E."/>
            <person name="Wrobel A."/>
            <person name="Rasinkangas P."/>
            <person name="Parkhill J."/>
            <person name="Rea M.C."/>
            <person name="O'Sullivan O."/>
            <person name="Ritari J."/>
            <person name="Douillard F.P."/>
            <person name="Paul Ross R."/>
            <person name="Yang R."/>
            <person name="Briner A.E."/>
            <person name="Felis G.E."/>
            <person name="de Vos W.M."/>
            <person name="Barrangou R."/>
            <person name="Klaenhammer T.R."/>
            <person name="Caufield P.W."/>
            <person name="Cui Y."/>
            <person name="Zhang H."/>
            <person name="O'Toole P.W."/>
        </authorList>
    </citation>
    <scope>NUCLEOTIDE SEQUENCE [LARGE SCALE GENOMIC DNA]</scope>
    <source>
        <strain evidence="4 5">DSM 23927</strain>
    </source>
</reference>
<dbReference type="PANTHER" id="PTHR30204">
    <property type="entry name" value="REDOX-CYCLING DRUG-SENSING TRANSCRIPTIONAL ACTIVATOR SOXR"/>
    <property type="match status" value="1"/>
</dbReference>
<dbReference type="InterPro" id="IPR000551">
    <property type="entry name" value="MerR-type_HTH_dom"/>
</dbReference>
<dbReference type="PANTHER" id="PTHR30204:SF97">
    <property type="entry name" value="MERR FAMILY REGULATORY PROTEIN"/>
    <property type="match status" value="1"/>
</dbReference>
<dbReference type="AlphaFoldDB" id="A0A0R2AXN2"/>